<reference evidence="1 2" key="1">
    <citation type="submission" date="2017-03" db="EMBL/GenBank/DDBJ databases">
        <title>Genomic and clinical evidence uncovers the enterohepatic species Helicobacter valdiviensis as a potential human intestinal pathogen.</title>
        <authorList>
            <person name="Fresia P."/>
            <person name="Jara R."/>
            <person name="Sierra R."/>
            <person name="Ferres I."/>
            <person name="Greif G."/>
            <person name="Iraola G."/>
            <person name="Collado L."/>
        </authorList>
    </citation>
    <scope>NUCLEOTIDE SEQUENCE [LARGE SCALE GENOMIC DNA]</scope>
    <source>
        <strain evidence="1 2">WBE14</strain>
    </source>
</reference>
<comment type="caution">
    <text evidence="1">The sequence shown here is derived from an EMBL/GenBank/DDBJ whole genome shotgun (WGS) entry which is preliminary data.</text>
</comment>
<evidence type="ECO:0000313" key="2">
    <source>
        <dbReference type="Proteomes" id="UP000249746"/>
    </source>
</evidence>
<dbReference type="InterPro" id="IPR011889">
    <property type="entry name" value="Liste_lipo_26"/>
</dbReference>
<dbReference type="NCBIfam" id="TIGR02167">
    <property type="entry name" value="Liste_lipo_26"/>
    <property type="match status" value="2"/>
</dbReference>
<protein>
    <recommendedName>
        <fullName evidence="3">BspA family leucine-rich repeat surface protein</fullName>
    </recommendedName>
</protein>
<dbReference type="Pfam" id="PF03382">
    <property type="entry name" value="DUF285"/>
    <property type="match status" value="3"/>
</dbReference>
<gene>
    <name evidence="1" type="ORF">B6S12_06260</name>
</gene>
<name>A0A2W6MXQ1_9HELI</name>
<proteinExistence type="predicted"/>
<dbReference type="InterPro" id="IPR005046">
    <property type="entry name" value="DUF285"/>
</dbReference>
<dbReference type="Proteomes" id="UP000249746">
    <property type="component" value="Unassembled WGS sequence"/>
</dbReference>
<evidence type="ECO:0008006" key="3">
    <source>
        <dbReference type="Google" id="ProtNLM"/>
    </source>
</evidence>
<keyword evidence="2" id="KW-1185">Reference proteome</keyword>
<accession>A0A2W6MXQ1</accession>
<organism evidence="1 2">
    <name type="scientific">Helicobacter valdiviensis</name>
    <dbReference type="NCBI Taxonomy" id="1458358"/>
    <lineage>
        <taxon>Bacteria</taxon>
        <taxon>Pseudomonadati</taxon>
        <taxon>Campylobacterota</taxon>
        <taxon>Epsilonproteobacteria</taxon>
        <taxon>Campylobacterales</taxon>
        <taxon>Helicobacteraceae</taxon>
        <taxon>Helicobacter</taxon>
    </lineage>
</organism>
<dbReference type="RefSeq" id="WP_111229956.1">
    <property type="nucleotide sequence ID" value="NZ_NBIU01000016.1"/>
</dbReference>
<evidence type="ECO:0000313" key="1">
    <source>
        <dbReference type="EMBL" id="PZT47988.1"/>
    </source>
</evidence>
<dbReference type="EMBL" id="NBIU01000016">
    <property type="protein sequence ID" value="PZT47988.1"/>
    <property type="molecule type" value="Genomic_DNA"/>
</dbReference>
<sequence>MAQDLDTQLLDAIEDLRKSPTTEWEAKKAVVLELFSKGANIPPHIIENLESYLGDLEQEHWDDKAVYAGRSIHSSDEYELFNILSKLNNAKDKKKSLNALFKVTKSKGVTLTPKNKTELKKLIKDRNIYLGDIDVSKITNFKDLFKNSRRRDFGGIETWDVSKVTTMESCFEEAEFFNHNIEAWDVSKVKNMERMFYEAVSFNQPLNAWNIANVESFREMFAHAKSFDQNLESWGKKIDLDNGIDCEKMFWFSKIHEDEAYPSWSCVCENGKYIPKHKAFLEELINSGISPAKIDTSEITDMSELFKFASWDNERFSGIESWNVSNVTKMFHMFYECKNFNRDISNWDVSNVTDMRGMFRYCENFRQDLSKWNVSAKALLNCEEIFYQCPTNMLEVWNKKQRDSISQSANNAKYLPKSNAELKALCKQENIKLSDIDTSLITDMSRLFTGEVKRKDFSGIESWDTSNVVDMSSMFGCSPYFNHNIESWNVSKVKNMEGMFYGAEIFNQPLDKWDVSRVENFEDMFYDCKNFNQNLDSWKLSEAGLKNAIENKNNIFHRTKLENNFPKWLKETQKIPESVKEICDLLKEMCEGGYKKGKAYFTNYYNLALQGLKALLEKKKVSDKDLARIYGVAMGEREFYKEDTIGNCPLELLELIKDNAKDYKIALKIGEKDKKRKMSFLDNATEVGRVDIVKFLFEAGECIESLHGLRSMYSFSNDRKISDESMAEMLRLYKAYGLKETDIDLKHSGLYILALEHKIFSKEEMEKELKGPLLKEVIKCYEPWQRLKWLTYLTSTPLSQEEKKVITDYIKENKDSQIIQDYLEDYKAILENIGEKGIL</sequence>
<dbReference type="AlphaFoldDB" id="A0A2W6MXQ1"/>
<dbReference type="OrthoDB" id="5354002at2"/>